<dbReference type="GeneTree" id="ENSGT01150000286900"/>
<reference evidence="2" key="3">
    <citation type="submission" date="2025-09" db="UniProtKB">
        <authorList>
            <consortium name="Ensembl"/>
        </authorList>
    </citation>
    <scope>IDENTIFICATION</scope>
</reference>
<evidence type="ECO:0000313" key="3">
    <source>
        <dbReference type="Proteomes" id="UP000694397"/>
    </source>
</evidence>
<keyword evidence="3" id="KW-1185">Reference proteome</keyword>
<dbReference type="Gene3D" id="3.30.420.10">
    <property type="entry name" value="Ribonuclease H-like superfamily/Ribonuclease H"/>
    <property type="match status" value="1"/>
</dbReference>
<evidence type="ECO:0000313" key="2">
    <source>
        <dbReference type="Ensembl" id="ENSSFOP00015012062.2"/>
    </source>
</evidence>
<feature type="domain" description="Tc1-like transposase DDE" evidence="1">
    <location>
        <begin position="87"/>
        <end position="237"/>
    </location>
</feature>
<protein>
    <recommendedName>
        <fullName evidence="1">Tc1-like transposase DDE domain-containing protein</fullName>
    </recommendedName>
</protein>
<sequence length="256" mass="29984">MPMIFRQHCIKNRHDSVMEITAWAQTPPEIIVCEHGSPCHPQMQVKALLCKEEAICEHDPDNTIQKCRRLLWTKVHLKWTEAKWKTVLWSDESKSEVLLGNHGRHVLRTKEERGHPASYQRSVQKPASLMVWGCLSAYGTGSLHISKGTTNGERYIQVSEQHMRPSRQRLFQGRPCIFQQDNAKPHTASITTAWLRNRRVRVLNWPACSPDLSPIEDIWHIMKRKMRQRRQRTVEHLESCIRHEWDSIPLSKLQQV</sequence>
<dbReference type="Pfam" id="PF13358">
    <property type="entry name" value="DDE_3"/>
    <property type="match status" value="1"/>
</dbReference>
<name>A0A8C9REE1_SCLFO</name>
<dbReference type="OrthoDB" id="8846323at2759"/>
<reference evidence="2" key="2">
    <citation type="submission" date="2025-08" db="UniProtKB">
        <authorList>
            <consortium name="Ensembl"/>
        </authorList>
    </citation>
    <scope>IDENTIFICATION</scope>
</reference>
<dbReference type="InterPro" id="IPR036397">
    <property type="entry name" value="RNaseH_sf"/>
</dbReference>
<dbReference type="AlphaFoldDB" id="A0A8C9REE1"/>
<dbReference type="Proteomes" id="UP000694397">
    <property type="component" value="Chromosome 4"/>
</dbReference>
<dbReference type="InterPro" id="IPR038717">
    <property type="entry name" value="Tc1-like_DDE_dom"/>
</dbReference>
<accession>A0A8C9REE1</accession>
<dbReference type="GO" id="GO:0003676">
    <property type="term" value="F:nucleic acid binding"/>
    <property type="evidence" value="ECO:0007669"/>
    <property type="project" value="InterPro"/>
</dbReference>
<dbReference type="InterPro" id="IPR052338">
    <property type="entry name" value="Transposase_5"/>
</dbReference>
<proteinExistence type="predicted"/>
<dbReference type="Ensembl" id="ENSSFOT00015012216.2">
    <property type="protein sequence ID" value="ENSSFOP00015012062.2"/>
    <property type="gene ID" value="ENSSFOG00015007795.2"/>
</dbReference>
<evidence type="ECO:0000259" key="1">
    <source>
        <dbReference type="Pfam" id="PF13358"/>
    </source>
</evidence>
<dbReference type="PANTHER" id="PTHR23022:SF135">
    <property type="entry name" value="SI:DKEY-77F5.3"/>
    <property type="match status" value="1"/>
</dbReference>
<reference evidence="2 3" key="1">
    <citation type="submission" date="2019-04" db="EMBL/GenBank/DDBJ databases">
        <authorList>
            <consortium name="Wellcome Sanger Institute Data Sharing"/>
        </authorList>
    </citation>
    <scope>NUCLEOTIDE SEQUENCE [LARGE SCALE GENOMIC DNA]</scope>
</reference>
<dbReference type="PANTHER" id="PTHR23022">
    <property type="entry name" value="TRANSPOSABLE ELEMENT-RELATED"/>
    <property type="match status" value="1"/>
</dbReference>
<organism evidence="2 3">
    <name type="scientific">Scleropages formosus</name>
    <name type="common">Asian bonytongue</name>
    <name type="synonym">Osteoglossum formosum</name>
    <dbReference type="NCBI Taxonomy" id="113540"/>
    <lineage>
        <taxon>Eukaryota</taxon>
        <taxon>Metazoa</taxon>
        <taxon>Chordata</taxon>
        <taxon>Craniata</taxon>
        <taxon>Vertebrata</taxon>
        <taxon>Euteleostomi</taxon>
        <taxon>Actinopterygii</taxon>
        <taxon>Neopterygii</taxon>
        <taxon>Teleostei</taxon>
        <taxon>Osteoglossocephala</taxon>
        <taxon>Osteoglossomorpha</taxon>
        <taxon>Osteoglossiformes</taxon>
        <taxon>Osteoglossidae</taxon>
        <taxon>Scleropages</taxon>
    </lineage>
</organism>